<dbReference type="OrthoDB" id="2440336at2759"/>
<dbReference type="EMBL" id="QKYT01000922">
    <property type="protein sequence ID" value="RIA80663.1"/>
    <property type="molecule type" value="Genomic_DNA"/>
</dbReference>
<dbReference type="SUPFAM" id="SSF56112">
    <property type="entry name" value="Protein kinase-like (PK-like)"/>
    <property type="match status" value="1"/>
</dbReference>
<keyword evidence="2" id="KW-1185">Reference proteome</keyword>
<dbReference type="Gene3D" id="1.10.510.10">
    <property type="entry name" value="Transferase(Phosphotransferase) domain 1"/>
    <property type="match status" value="1"/>
</dbReference>
<organism evidence="1 2">
    <name type="scientific">Glomus cerebriforme</name>
    <dbReference type="NCBI Taxonomy" id="658196"/>
    <lineage>
        <taxon>Eukaryota</taxon>
        <taxon>Fungi</taxon>
        <taxon>Fungi incertae sedis</taxon>
        <taxon>Mucoromycota</taxon>
        <taxon>Glomeromycotina</taxon>
        <taxon>Glomeromycetes</taxon>
        <taxon>Glomerales</taxon>
        <taxon>Glomeraceae</taxon>
        <taxon>Glomus</taxon>
    </lineage>
</organism>
<accession>A0A397S2M9</accession>
<reference evidence="1 2" key="1">
    <citation type="submission" date="2018-06" db="EMBL/GenBank/DDBJ databases">
        <title>Comparative genomics reveals the genomic features of Rhizophagus irregularis, R. cerebriforme, R. diaphanum and Gigaspora rosea, and their symbiotic lifestyle signature.</title>
        <authorList>
            <person name="Morin E."/>
            <person name="San Clemente H."/>
            <person name="Chen E.C.H."/>
            <person name="De La Providencia I."/>
            <person name="Hainaut M."/>
            <person name="Kuo A."/>
            <person name="Kohler A."/>
            <person name="Murat C."/>
            <person name="Tang N."/>
            <person name="Roy S."/>
            <person name="Loubradou J."/>
            <person name="Henrissat B."/>
            <person name="Grigoriev I.V."/>
            <person name="Corradi N."/>
            <person name="Roux C."/>
            <person name="Martin F.M."/>
        </authorList>
    </citation>
    <scope>NUCLEOTIDE SEQUENCE [LARGE SCALE GENOMIC DNA]</scope>
    <source>
        <strain evidence="1 2">DAOM 227022</strain>
    </source>
</reference>
<evidence type="ECO:0000313" key="1">
    <source>
        <dbReference type="EMBL" id="RIA80663.1"/>
    </source>
</evidence>
<comment type="caution">
    <text evidence="1">The sequence shown here is derived from an EMBL/GenBank/DDBJ whole genome shotgun (WGS) entry which is preliminary data.</text>
</comment>
<dbReference type="AlphaFoldDB" id="A0A397S2M9"/>
<protein>
    <recommendedName>
        <fullName evidence="3">Protein kinase domain-containing protein</fullName>
    </recommendedName>
</protein>
<dbReference type="STRING" id="658196.A0A397S2M9"/>
<name>A0A397S2M9_9GLOM</name>
<gene>
    <name evidence="1" type="ORF">C1645_810351</name>
</gene>
<evidence type="ECO:0000313" key="2">
    <source>
        <dbReference type="Proteomes" id="UP000265703"/>
    </source>
</evidence>
<proteinExistence type="predicted"/>
<evidence type="ECO:0008006" key="3">
    <source>
        <dbReference type="Google" id="ProtNLM"/>
    </source>
</evidence>
<sequence>MACISDFGFCKPTDENSSKKIYGVMPYMAPEILHGKNTQRNCLNQEGFISSRNTAEKRQGEELPSTPPNKTRVIYAETSHRKRQNTSPYNEVFSSDSDSEFIANQIQDCETIDNRFIDKFIMDCEEKNDTLLQPMSEYEFSAYVWIPLIRNVFLGKDDLKLSCGELASKSYMKLKELLNVASHGDLKLDGKGFLKSLGIEILA</sequence>
<dbReference type="InterPro" id="IPR011009">
    <property type="entry name" value="Kinase-like_dom_sf"/>
</dbReference>
<dbReference type="Proteomes" id="UP000265703">
    <property type="component" value="Unassembled WGS sequence"/>
</dbReference>